<sequence length="109" mass="12409">METILELVDRDKAGPAQHSSHNSHSLPGPLGHRRLSNLHIFDHEPERHTAVRRRLKEPRDTTSTQNVGKHGSHVLRETATPKPEQRREKVRPVLPEPPGSSTCGERRER</sequence>
<evidence type="ECO:0000256" key="1">
    <source>
        <dbReference type="SAM" id="MobiDB-lite"/>
    </source>
</evidence>
<dbReference type="GeneID" id="89289301"/>
<accession>A0ABN6ZN80</accession>
<proteinExistence type="predicted"/>
<keyword evidence="3" id="KW-1185">Reference proteome</keyword>
<evidence type="ECO:0000313" key="3">
    <source>
        <dbReference type="Proteomes" id="UP001341135"/>
    </source>
</evidence>
<feature type="region of interest" description="Disordered" evidence="1">
    <location>
        <begin position="1"/>
        <end position="109"/>
    </location>
</feature>
<feature type="compositionally biased region" description="Basic and acidic residues" evidence="1">
    <location>
        <begin position="40"/>
        <end position="49"/>
    </location>
</feature>
<reference evidence="2 3" key="1">
    <citation type="submission" date="2023-09" db="EMBL/GenBank/DDBJ databases">
        <title>Pyrofollis japonicus gen. nov. sp. nov., a novel member of the family Pyrodictiaceae isolated from the Iheya North hydrothermal field.</title>
        <authorList>
            <person name="Miyazaki U."/>
            <person name="Sanari M."/>
            <person name="Tame A."/>
            <person name="Kitajima M."/>
            <person name="Okamoto A."/>
            <person name="Sawayama S."/>
            <person name="Miyazaki J."/>
            <person name="Takai K."/>
            <person name="Nakagawa S."/>
        </authorList>
    </citation>
    <scope>NUCLEOTIDE SEQUENCE [LARGE SCALE GENOMIC DNA]</scope>
    <source>
        <strain evidence="2 3">AV2</strain>
    </source>
</reference>
<evidence type="ECO:0000313" key="2">
    <source>
        <dbReference type="EMBL" id="BES81720.1"/>
    </source>
</evidence>
<dbReference type="Proteomes" id="UP001341135">
    <property type="component" value="Chromosome"/>
</dbReference>
<dbReference type="RefSeq" id="WP_338248367.1">
    <property type="nucleotide sequence ID" value="NZ_AP028907.1"/>
</dbReference>
<organism evidence="2 3">
    <name type="scientific">Pyrodictium abyssi</name>
    <dbReference type="NCBI Taxonomy" id="54256"/>
    <lineage>
        <taxon>Archaea</taxon>
        <taxon>Thermoproteota</taxon>
        <taxon>Thermoprotei</taxon>
        <taxon>Desulfurococcales</taxon>
        <taxon>Pyrodictiaceae</taxon>
        <taxon>Pyrodictium</taxon>
    </lineage>
</organism>
<protein>
    <submittedName>
        <fullName evidence="2">Uncharacterized protein</fullName>
    </submittedName>
</protein>
<gene>
    <name evidence="2" type="ORF">PABY_12870</name>
</gene>
<name>A0ABN6ZN80_9CREN</name>
<dbReference type="EMBL" id="AP028907">
    <property type="protein sequence ID" value="BES81720.1"/>
    <property type="molecule type" value="Genomic_DNA"/>
</dbReference>